<dbReference type="SMART" id="SM00338">
    <property type="entry name" value="BRLZ"/>
    <property type="match status" value="1"/>
</dbReference>
<dbReference type="Proteomes" id="UP000288216">
    <property type="component" value="Unassembled WGS sequence"/>
</dbReference>
<evidence type="ECO:0000256" key="7">
    <source>
        <dbReference type="ARBA" id="ARBA00023242"/>
    </source>
</evidence>
<dbReference type="InterPro" id="IPR004827">
    <property type="entry name" value="bZIP"/>
</dbReference>
<evidence type="ECO:0000259" key="9">
    <source>
        <dbReference type="PROSITE" id="PS50217"/>
    </source>
</evidence>
<dbReference type="OMA" id="RIYASVC"/>
<keyword evidence="5" id="KW-0238">DNA-binding</keyword>
<dbReference type="AlphaFoldDB" id="A0A401QMF1"/>
<reference evidence="10 11" key="1">
    <citation type="journal article" date="2018" name="Nat. Ecol. Evol.">
        <title>Shark genomes provide insights into elasmobranch evolution and the origin of vertebrates.</title>
        <authorList>
            <person name="Hara Y"/>
            <person name="Yamaguchi K"/>
            <person name="Onimaru K"/>
            <person name="Kadota M"/>
            <person name="Koyanagi M"/>
            <person name="Keeley SD"/>
            <person name="Tatsumi K"/>
            <person name="Tanaka K"/>
            <person name="Motone F"/>
            <person name="Kageyama Y"/>
            <person name="Nozu R"/>
            <person name="Adachi N"/>
            <person name="Nishimura O"/>
            <person name="Nakagawa R"/>
            <person name="Tanegashima C"/>
            <person name="Kiyatake I"/>
            <person name="Matsumoto R"/>
            <person name="Murakumo K"/>
            <person name="Nishida K"/>
            <person name="Terakita A"/>
            <person name="Kuratani S"/>
            <person name="Sato K"/>
            <person name="Hyodo S Kuraku.S."/>
        </authorList>
    </citation>
    <scope>NUCLEOTIDE SEQUENCE [LARGE SCALE GENOMIC DNA]</scope>
</reference>
<dbReference type="PANTHER" id="PTHR10129">
    <property type="entry name" value="TRANSCRIPTION FACTOR MAF"/>
    <property type="match status" value="1"/>
</dbReference>
<accession>A0A401QMF1</accession>
<dbReference type="InterPro" id="IPR004826">
    <property type="entry name" value="bZIP_Maf"/>
</dbReference>
<dbReference type="STRING" id="75743.A0A401QMF1"/>
<keyword evidence="11" id="KW-1185">Reference proteome</keyword>
<dbReference type="PROSITE" id="PS50217">
    <property type="entry name" value="BZIP"/>
    <property type="match status" value="1"/>
</dbReference>
<feature type="non-terminal residue" evidence="10">
    <location>
        <position position="1"/>
    </location>
</feature>
<evidence type="ECO:0000313" key="10">
    <source>
        <dbReference type="EMBL" id="GCB86565.1"/>
    </source>
</evidence>
<evidence type="ECO:0000256" key="4">
    <source>
        <dbReference type="ARBA" id="ARBA00023015"/>
    </source>
</evidence>
<organism evidence="10 11">
    <name type="scientific">Scyliorhinus torazame</name>
    <name type="common">Cloudy catshark</name>
    <name type="synonym">Catulus torazame</name>
    <dbReference type="NCBI Taxonomy" id="75743"/>
    <lineage>
        <taxon>Eukaryota</taxon>
        <taxon>Metazoa</taxon>
        <taxon>Chordata</taxon>
        <taxon>Craniata</taxon>
        <taxon>Vertebrata</taxon>
        <taxon>Chondrichthyes</taxon>
        <taxon>Elasmobranchii</taxon>
        <taxon>Galeomorphii</taxon>
        <taxon>Galeoidea</taxon>
        <taxon>Carcharhiniformes</taxon>
        <taxon>Scyliorhinidae</taxon>
        <taxon>Scyliorhinus</taxon>
    </lineage>
</organism>
<comment type="subcellular location">
    <subcellularLocation>
        <location evidence="1">Nucleus</location>
    </subcellularLocation>
</comment>
<dbReference type="FunFam" id="1.20.5.170:FF:000011">
    <property type="entry name" value="Transcription factor MafG, putative"/>
    <property type="match status" value="1"/>
</dbReference>
<dbReference type="CDD" id="cd14717">
    <property type="entry name" value="bZIP_Maf_small"/>
    <property type="match status" value="1"/>
</dbReference>
<keyword evidence="4" id="KW-0805">Transcription regulation</keyword>
<dbReference type="Gene3D" id="1.20.5.170">
    <property type="match status" value="1"/>
</dbReference>
<proteinExistence type="inferred from homology"/>
<evidence type="ECO:0000256" key="8">
    <source>
        <dbReference type="SAM" id="Coils"/>
    </source>
</evidence>
<keyword evidence="3" id="KW-0678">Repressor</keyword>
<evidence type="ECO:0000256" key="1">
    <source>
        <dbReference type="ARBA" id="ARBA00004123"/>
    </source>
</evidence>
<dbReference type="GO" id="GO:0000978">
    <property type="term" value="F:RNA polymerase II cis-regulatory region sequence-specific DNA binding"/>
    <property type="evidence" value="ECO:0007669"/>
    <property type="project" value="TreeGrafter"/>
</dbReference>
<gene>
    <name evidence="10" type="ORF">scyTo_0027293</name>
</gene>
<sequence>AKKESGLAALSDHELIQLTVRDLNQQLRGLSKDEVARLKQRRRTLKNRGYAASCREKRVSQREELEIQRTALAAEVDGLARENTSMRGELDSLRARYLALQTFARSMGKGTLVPTRVATTGVITIVKSESKRADA</sequence>
<dbReference type="PANTHER" id="PTHR10129:SF48">
    <property type="entry name" value="MAF-S, ISOFORM B"/>
    <property type="match status" value="1"/>
</dbReference>
<evidence type="ECO:0000256" key="6">
    <source>
        <dbReference type="ARBA" id="ARBA00023163"/>
    </source>
</evidence>
<dbReference type="InterPro" id="IPR008917">
    <property type="entry name" value="TF_DNA-bd_sf"/>
</dbReference>
<comment type="similarity">
    <text evidence="2">Belongs to the bZIP family. Maf subfamily.</text>
</comment>
<keyword evidence="7" id="KW-0539">Nucleus</keyword>
<evidence type="ECO:0000313" key="11">
    <source>
        <dbReference type="Proteomes" id="UP000288216"/>
    </source>
</evidence>
<protein>
    <recommendedName>
        <fullName evidence="9">BZIP domain-containing protein</fullName>
    </recommendedName>
</protein>
<feature type="domain" description="BZIP" evidence="9">
    <location>
        <begin position="37"/>
        <end position="100"/>
    </location>
</feature>
<dbReference type="EMBL" id="BFAA01318085">
    <property type="protein sequence ID" value="GCB86565.1"/>
    <property type="molecule type" value="Genomic_DNA"/>
</dbReference>
<evidence type="ECO:0000256" key="5">
    <source>
        <dbReference type="ARBA" id="ARBA00023125"/>
    </source>
</evidence>
<dbReference type="OrthoDB" id="5974330at2759"/>
<comment type="caution">
    <text evidence="10">The sequence shown here is derived from an EMBL/GenBank/DDBJ whole genome shotgun (WGS) entry which is preliminary data.</text>
</comment>
<dbReference type="InterPro" id="IPR024874">
    <property type="entry name" value="Transcription_factor_Maf_fam"/>
</dbReference>
<dbReference type="InterPro" id="IPR046347">
    <property type="entry name" value="bZIP_sf"/>
</dbReference>
<dbReference type="Pfam" id="PF03131">
    <property type="entry name" value="bZIP_Maf"/>
    <property type="match status" value="1"/>
</dbReference>
<name>A0A401QMF1_SCYTO</name>
<keyword evidence="8" id="KW-0175">Coiled coil</keyword>
<evidence type="ECO:0000256" key="3">
    <source>
        <dbReference type="ARBA" id="ARBA00022491"/>
    </source>
</evidence>
<dbReference type="SUPFAM" id="SSF47454">
    <property type="entry name" value="A DNA-binding domain in eukaryotic transcription factors"/>
    <property type="match status" value="1"/>
</dbReference>
<feature type="coiled-coil region" evidence="8">
    <location>
        <begin position="62"/>
        <end position="96"/>
    </location>
</feature>
<dbReference type="SUPFAM" id="SSF57959">
    <property type="entry name" value="Leucine zipper domain"/>
    <property type="match status" value="1"/>
</dbReference>
<dbReference type="GO" id="GO:0000981">
    <property type="term" value="F:DNA-binding transcription factor activity, RNA polymerase II-specific"/>
    <property type="evidence" value="ECO:0007669"/>
    <property type="project" value="TreeGrafter"/>
</dbReference>
<dbReference type="GO" id="GO:0005634">
    <property type="term" value="C:nucleus"/>
    <property type="evidence" value="ECO:0007669"/>
    <property type="project" value="UniProtKB-SubCell"/>
</dbReference>
<evidence type="ECO:0000256" key="2">
    <source>
        <dbReference type="ARBA" id="ARBA00008500"/>
    </source>
</evidence>
<keyword evidence="6" id="KW-0804">Transcription</keyword>